<evidence type="ECO:0000256" key="5">
    <source>
        <dbReference type="ARBA" id="ARBA00022485"/>
    </source>
</evidence>
<keyword evidence="20" id="KW-1185">Reference proteome</keyword>
<feature type="binding site" evidence="17">
    <location>
        <position position="63"/>
    </location>
    <ligand>
        <name>[4Fe-4S] cluster</name>
        <dbReference type="ChEBI" id="CHEBI:49883"/>
        <note>4Fe-4S-S-AdoMet</note>
    </ligand>
</feature>
<dbReference type="InterPro" id="IPR034505">
    <property type="entry name" value="Coproporphyrinogen-III_oxidase"/>
</dbReference>
<dbReference type="AlphaFoldDB" id="A0A0J8GT88"/>
<comment type="pathway">
    <text evidence="2 15">Porphyrin-containing compound metabolism; protoporphyrin-IX biosynthesis; protoporphyrinogen-IX from coproporphyrinogen-III (AdoMet route): step 1/1.</text>
</comment>
<evidence type="ECO:0000313" key="20">
    <source>
        <dbReference type="Proteomes" id="UP000037600"/>
    </source>
</evidence>
<reference evidence="19 20" key="1">
    <citation type="submission" date="2015-04" db="EMBL/GenBank/DDBJ databases">
        <title>Draft Genome Sequence of the Novel Agar-Digesting Marine Bacterium Q1.</title>
        <authorList>
            <person name="Li Y."/>
            <person name="Li D."/>
            <person name="Chen G."/>
            <person name="Du Z."/>
        </authorList>
    </citation>
    <scope>NUCLEOTIDE SEQUENCE [LARGE SCALE GENOMIC DNA]</scope>
    <source>
        <strain evidence="19 20">Q1</strain>
    </source>
</reference>
<dbReference type="GO" id="GO:0051989">
    <property type="term" value="F:coproporphyrinogen dehydrogenase activity"/>
    <property type="evidence" value="ECO:0007669"/>
    <property type="project" value="UniProtKB-EC"/>
</dbReference>
<evidence type="ECO:0000256" key="13">
    <source>
        <dbReference type="ARBA" id="ARBA00024295"/>
    </source>
</evidence>
<name>A0A0J8GT88_9ALTE</name>
<comment type="catalytic activity">
    <reaction evidence="14 15">
        <text>coproporphyrinogen III + 2 S-adenosyl-L-methionine = protoporphyrinogen IX + 2 5'-deoxyadenosine + 2 L-methionine + 2 CO2</text>
        <dbReference type="Rhea" id="RHEA:15425"/>
        <dbReference type="ChEBI" id="CHEBI:16526"/>
        <dbReference type="ChEBI" id="CHEBI:17319"/>
        <dbReference type="ChEBI" id="CHEBI:57307"/>
        <dbReference type="ChEBI" id="CHEBI:57309"/>
        <dbReference type="ChEBI" id="CHEBI:57844"/>
        <dbReference type="ChEBI" id="CHEBI:59789"/>
        <dbReference type="EC" id="1.3.98.3"/>
    </reaction>
</comment>
<dbReference type="UniPathway" id="UPA00251">
    <property type="reaction ID" value="UER00323"/>
</dbReference>
<keyword evidence="9 15" id="KW-0560">Oxidoreductase</keyword>
<feature type="binding site" evidence="16">
    <location>
        <position position="169"/>
    </location>
    <ligand>
        <name>S-adenosyl-L-methionine</name>
        <dbReference type="ChEBI" id="CHEBI:59789"/>
        <label>2</label>
    </ligand>
</feature>
<protein>
    <recommendedName>
        <fullName evidence="15">Coproporphyrinogen-III oxidase</fullName>
        <ecNumber evidence="15">1.3.98.3</ecNumber>
    </recommendedName>
</protein>
<evidence type="ECO:0000256" key="8">
    <source>
        <dbReference type="ARBA" id="ARBA00022723"/>
    </source>
</evidence>
<feature type="binding site" evidence="16">
    <location>
        <begin position="65"/>
        <end position="67"/>
    </location>
    <ligand>
        <name>S-adenosyl-L-methionine</name>
        <dbReference type="ChEBI" id="CHEBI:59789"/>
        <label>2</label>
    </ligand>
</feature>
<evidence type="ECO:0000256" key="2">
    <source>
        <dbReference type="ARBA" id="ARBA00004785"/>
    </source>
</evidence>
<feature type="binding site" evidence="16">
    <location>
        <position position="240"/>
    </location>
    <ligand>
        <name>S-adenosyl-L-methionine</name>
        <dbReference type="ChEBI" id="CHEBI:59789"/>
        <label>2</label>
    </ligand>
</feature>
<sequence length="454" mass="52046">MLNLQNLYPLIKKHNLNGPRYTSYPTALELKLDVNKPAILENIKTGQGELSIYMHIPFCKKLCYYCGCHKQIARNTDKSDPYVEQLKQEIKIWAEEFKAYSVKQIHFGGGTPTFLANHQLIALVNEVKNNFEMVGDIELNIEVDPRTVNGERLEDLIKLGFNRFSFGIQDFSQETQIAINRVQSLEQIEEIVAVMNKYQEVTYNLDLIYGLPYQTEFSFKQTLDKVITLAPDRISLFNYAHLPARFPEQNKIKNVTLPNSEVKLAIQLMAIETLSDAGYVYIGIDHFAKPEDKLAKALAEGKLHRNFQGYTTHGNQALLGLGVSSISQIGDVMFQNTKSLTEYASQIDEGKAPIISNMFKNQDDKIRAEVIKDLLCNLEVNLKEIERKYNIEDRKYFESEIEALAKFTQDNLVEVNEDKLVRIKREGRFFARSIASVFDIYLNKSNQAKFSKVI</sequence>
<evidence type="ECO:0000256" key="6">
    <source>
        <dbReference type="ARBA" id="ARBA00022490"/>
    </source>
</evidence>
<comment type="caution">
    <text evidence="19">The sequence shown here is derived from an EMBL/GenBank/DDBJ whole genome shotgun (WGS) entry which is preliminary data.</text>
</comment>
<keyword evidence="10 15" id="KW-0408">Iron</keyword>
<evidence type="ECO:0000256" key="11">
    <source>
        <dbReference type="ARBA" id="ARBA00023014"/>
    </source>
</evidence>
<comment type="subunit">
    <text evidence="4">Monomer.</text>
</comment>
<dbReference type="Pfam" id="PF04055">
    <property type="entry name" value="Radical_SAM"/>
    <property type="match status" value="1"/>
</dbReference>
<dbReference type="GO" id="GO:0046872">
    <property type="term" value="F:metal ion binding"/>
    <property type="evidence" value="ECO:0007669"/>
    <property type="project" value="UniProtKB-KW"/>
</dbReference>
<evidence type="ECO:0000256" key="4">
    <source>
        <dbReference type="ARBA" id="ARBA00011245"/>
    </source>
</evidence>
<dbReference type="Gene3D" id="3.80.30.20">
    <property type="entry name" value="tm_1862 like domain"/>
    <property type="match status" value="1"/>
</dbReference>
<feature type="binding site" evidence="16">
    <location>
        <position position="109"/>
    </location>
    <ligand>
        <name>S-adenosyl-L-methionine</name>
        <dbReference type="ChEBI" id="CHEBI:59789"/>
        <label>1</label>
    </ligand>
</feature>
<keyword evidence="8 15" id="KW-0479">Metal-binding</keyword>
<comment type="subcellular location">
    <subcellularLocation>
        <location evidence="1 15">Cytoplasm</location>
    </subcellularLocation>
</comment>
<dbReference type="InterPro" id="IPR004558">
    <property type="entry name" value="Coprogen_oxidase_HemN"/>
</dbReference>
<evidence type="ECO:0000256" key="1">
    <source>
        <dbReference type="ARBA" id="ARBA00004496"/>
    </source>
</evidence>
<proteinExistence type="inferred from homology"/>
<keyword evidence="5 15" id="KW-0004">4Fe-4S</keyword>
<comment type="similarity">
    <text evidence="3 15">Belongs to the anaerobic coproporphyrinogen-III oxidase family.</text>
</comment>
<accession>A0A0J8GT88</accession>
<dbReference type="PIRSF" id="PIRSF000167">
    <property type="entry name" value="HemN"/>
    <property type="match status" value="1"/>
</dbReference>
<evidence type="ECO:0000256" key="3">
    <source>
        <dbReference type="ARBA" id="ARBA00005493"/>
    </source>
</evidence>
<feature type="binding site" evidence="17">
    <location>
        <position position="59"/>
    </location>
    <ligand>
        <name>[4Fe-4S] cluster</name>
        <dbReference type="ChEBI" id="CHEBI:49883"/>
        <note>4Fe-4S-S-AdoMet</note>
    </ligand>
</feature>
<dbReference type="PANTHER" id="PTHR13932:SF6">
    <property type="entry name" value="OXYGEN-INDEPENDENT COPROPORPHYRINOGEN III OXIDASE"/>
    <property type="match status" value="1"/>
</dbReference>
<feature type="binding site" evidence="17">
    <location>
        <position position="66"/>
    </location>
    <ligand>
        <name>[4Fe-4S] cluster</name>
        <dbReference type="ChEBI" id="CHEBI:49883"/>
        <note>4Fe-4S-S-AdoMet</note>
    </ligand>
</feature>
<evidence type="ECO:0000256" key="9">
    <source>
        <dbReference type="ARBA" id="ARBA00023002"/>
    </source>
</evidence>
<evidence type="ECO:0000256" key="12">
    <source>
        <dbReference type="ARBA" id="ARBA00023244"/>
    </source>
</evidence>
<evidence type="ECO:0000256" key="10">
    <source>
        <dbReference type="ARBA" id="ARBA00023004"/>
    </source>
</evidence>
<dbReference type="InterPro" id="IPR058240">
    <property type="entry name" value="rSAM_sf"/>
</dbReference>
<dbReference type="SUPFAM" id="SSF102114">
    <property type="entry name" value="Radical SAM enzymes"/>
    <property type="match status" value="1"/>
</dbReference>
<gene>
    <name evidence="19" type="ORF">XM47_05790</name>
</gene>
<dbReference type="GO" id="GO:0051539">
    <property type="term" value="F:4 iron, 4 sulfur cluster binding"/>
    <property type="evidence" value="ECO:0007669"/>
    <property type="project" value="UniProtKB-KW"/>
</dbReference>
<dbReference type="SMART" id="SM00729">
    <property type="entry name" value="Elp3"/>
    <property type="match status" value="1"/>
</dbReference>
<dbReference type="OrthoDB" id="9808022at2"/>
<evidence type="ECO:0000313" key="19">
    <source>
        <dbReference type="EMBL" id="KMT65967.1"/>
    </source>
</evidence>
<evidence type="ECO:0000259" key="18">
    <source>
        <dbReference type="PROSITE" id="PS51918"/>
    </source>
</evidence>
<evidence type="ECO:0000256" key="7">
    <source>
        <dbReference type="ARBA" id="ARBA00022691"/>
    </source>
</evidence>
<keyword evidence="11 15" id="KW-0411">Iron-sulfur</keyword>
<dbReference type="PROSITE" id="PS51918">
    <property type="entry name" value="RADICAL_SAM"/>
    <property type="match status" value="1"/>
</dbReference>
<evidence type="ECO:0000256" key="16">
    <source>
        <dbReference type="PIRSR" id="PIRSR000167-1"/>
    </source>
</evidence>
<feature type="binding site" evidence="16">
    <location>
        <position position="206"/>
    </location>
    <ligand>
        <name>S-adenosyl-L-methionine</name>
        <dbReference type="ChEBI" id="CHEBI:59789"/>
        <label>2</label>
    </ligand>
</feature>
<feature type="binding site" evidence="16">
    <location>
        <position position="142"/>
    </location>
    <ligand>
        <name>S-adenosyl-L-methionine</name>
        <dbReference type="ChEBI" id="CHEBI:59789"/>
        <label>1</label>
    </ligand>
</feature>
<dbReference type="GO" id="GO:0006782">
    <property type="term" value="P:protoporphyrinogen IX biosynthetic process"/>
    <property type="evidence" value="ECO:0007669"/>
    <property type="project" value="UniProtKB-UniPathway"/>
</dbReference>
<feature type="binding site" evidence="16">
    <location>
        <position position="181"/>
    </location>
    <ligand>
        <name>S-adenosyl-L-methionine</name>
        <dbReference type="ChEBI" id="CHEBI:59789"/>
        <label>2</label>
    </ligand>
</feature>
<dbReference type="SFLD" id="SFLDS00029">
    <property type="entry name" value="Radical_SAM"/>
    <property type="match status" value="1"/>
</dbReference>
<dbReference type="Proteomes" id="UP000037600">
    <property type="component" value="Unassembled WGS sequence"/>
</dbReference>
<feature type="binding site" evidence="16">
    <location>
        <position position="326"/>
    </location>
    <ligand>
        <name>S-adenosyl-L-methionine</name>
        <dbReference type="ChEBI" id="CHEBI:59789"/>
        <label>1</label>
    </ligand>
</feature>
<dbReference type="Gene3D" id="1.10.10.920">
    <property type="match status" value="1"/>
</dbReference>
<dbReference type="InterPro" id="IPR007197">
    <property type="entry name" value="rSAM"/>
</dbReference>
<comment type="cofactor">
    <cofactor evidence="15 17">
        <name>[4Fe-4S] cluster</name>
        <dbReference type="ChEBI" id="CHEBI:49883"/>
    </cofactor>
    <text evidence="15 17">Binds 1 [4Fe-4S] cluster. The cluster is coordinated with 3 cysteines and an exchangeable S-adenosyl-L-methionine.</text>
</comment>
<evidence type="ECO:0000256" key="14">
    <source>
        <dbReference type="ARBA" id="ARBA00048321"/>
    </source>
</evidence>
<dbReference type="EMBL" id="LAZL01000007">
    <property type="protein sequence ID" value="KMT65967.1"/>
    <property type="molecule type" value="Genomic_DNA"/>
</dbReference>
<dbReference type="SFLD" id="SFLDG01082">
    <property type="entry name" value="B12-binding_domain_containing"/>
    <property type="match status" value="1"/>
</dbReference>
<dbReference type="InterPro" id="IPR006638">
    <property type="entry name" value="Elp3/MiaA/NifB-like_rSAM"/>
</dbReference>
<dbReference type="PANTHER" id="PTHR13932">
    <property type="entry name" value="COPROPORPHYRINIGEN III OXIDASE"/>
    <property type="match status" value="1"/>
</dbReference>
<dbReference type="NCBIfam" id="TIGR00538">
    <property type="entry name" value="hemN"/>
    <property type="match status" value="1"/>
</dbReference>
<dbReference type="CDD" id="cd01335">
    <property type="entry name" value="Radical_SAM"/>
    <property type="match status" value="1"/>
</dbReference>
<keyword evidence="6 15" id="KW-0963">Cytoplasm</keyword>
<dbReference type="STRING" id="1513271.XM47_05790"/>
<comment type="function">
    <text evidence="13">Involved in the heme biosynthesis. Catalyzes the anaerobic oxidative decarboxylation of propionate groups of rings A and B of coproporphyrinogen III to yield the vinyl groups in protoporphyrinogen IX.</text>
</comment>
<keyword evidence="7 15" id="KW-0949">S-adenosyl-L-methionine</keyword>
<dbReference type="RefSeq" id="WP_048690672.1">
    <property type="nucleotide sequence ID" value="NZ_KQ130485.1"/>
</dbReference>
<keyword evidence="12 15" id="KW-0627">Porphyrin biosynthesis</keyword>
<feature type="domain" description="Radical SAM core" evidence="18">
    <location>
        <begin position="44"/>
        <end position="272"/>
    </location>
</feature>
<dbReference type="InterPro" id="IPR023404">
    <property type="entry name" value="rSAM_horseshoe"/>
</dbReference>
<feature type="binding site" evidence="16">
    <location>
        <position position="53"/>
    </location>
    <ligand>
        <name>S-adenosyl-L-methionine</name>
        <dbReference type="ChEBI" id="CHEBI:59789"/>
        <label>1</label>
    </ligand>
</feature>
<dbReference type="GO" id="GO:0004109">
    <property type="term" value="F:coproporphyrinogen oxidase activity"/>
    <property type="evidence" value="ECO:0007669"/>
    <property type="project" value="InterPro"/>
</dbReference>
<organism evidence="19 20">
    <name type="scientific">Catenovulum maritimum</name>
    <dbReference type="NCBI Taxonomy" id="1513271"/>
    <lineage>
        <taxon>Bacteria</taxon>
        <taxon>Pseudomonadati</taxon>
        <taxon>Pseudomonadota</taxon>
        <taxon>Gammaproteobacteria</taxon>
        <taxon>Alteromonadales</taxon>
        <taxon>Alteromonadaceae</taxon>
        <taxon>Catenovulum</taxon>
    </lineage>
</organism>
<evidence type="ECO:0000256" key="15">
    <source>
        <dbReference type="PIRNR" id="PIRNR000167"/>
    </source>
</evidence>
<evidence type="ECO:0000256" key="17">
    <source>
        <dbReference type="PIRSR" id="PIRSR000167-2"/>
    </source>
</evidence>
<dbReference type="GO" id="GO:0005737">
    <property type="term" value="C:cytoplasm"/>
    <property type="evidence" value="ECO:0007669"/>
    <property type="project" value="UniProtKB-SubCell"/>
</dbReference>
<feature type="binding site" evidence="16">
    <location>
        <begin position="110"/>
        <end position="111"/>
    </location>
    <ligand>
        <name>S-adenosyl-L-methionine</name>
        <dbReference type="ChEBI" id="CHEBI:59789"/>
        <label>2</label>
    </ligand>
</feature>
<dbReference type="PATRIC" id="fig|1513271.3.peg.1185"/>
<dbReference type="EC" id="1.3.98.3" evidence="15"/>
<dbReference type="SFLD" id="SFLDG01065">
    <property type="entry name" value="anaerobic_coproporphyrinogen-I"/>
    <property type="match status" value="1"/>
</dbReference>